<proteinExistence type="predicted"/>
<sequence length="156" mass="18042">VHSITLLAQPRNKHPLVKRRALSSGRMETKNRGTFGLIWLTDFGEKFWEACQSVDENAKIKLRSSGFDEMNWSISFRFAGFKARLTSQKYKGFFGTPRNSYIEMRLGCQNPNDLRMFIQALSTKFDRPPWALNNWKKIESVAGMNRDDIVSSWSQA</sequence>
<gene>
    <name evidence="1" type="ORF">METZ01_LOCUS302628</name>
</gene>
<organism evidence="1">
    <name type="scientific">marine metagenome</name>
    <dbReference type="NCBI Taxonomy" id="408172"/>
    <lineage>
        <taxon>unclassified sequences</taxon>
        <taxon>metagenomes</taxon>
        <taxon>ecological metagenomes</taxon>
    </lineage>
</organism>
<protein>
    <submittedName>
        <fullName evidence="1">Uncharacterized protein</fullName>
    </submittedName>
</protein>
<feature type="non-terminal residue" evidence="1">
    <location>
        <position position="1"/>
    </location>
</feature>
<dbReference type="AlphaFoldDB" id="A0A382MLB8"/>
<reference evidence="1" key="1">
    <citation type="submission" date="2018-05" db="EMBL/GenBank/DDBJ databases">
        <authorList>
            <person name="Lanie J.A."/>
            <person name="Ng W.-L."/>
            <person name="Kazmierczak K.M."/>
            <person name="Andrzejewski T.M."/>
            <person name="Davidsen T.M."/>
            <person name="Wayne K.J."/>
            <person name="Tettelin H."/>
            <person name="Glass J.I."/>
            <person name="Rusch D."/>
            <person name="Podicherti R."/>
            <person name="Tsui H.-C.T."/>
            <person name="Winkler M.E."/>
        </authorList>
    </citation>
    <scope>NUCLEOTIDE SEQUENCE</scope>
</reference>
<name>A0A382MLB8_9ZZZZ</name>
<feature type="non-terminal residue" evidence="1">
    <location>
        <position position="156"/>
    </location>
</feature>
<accession>A0A382MLB8</accession>
<dbReference type="EMBL" id="UINC01094493">
    <property type="protein sequence ID" value="SVC49774.1"/>
    <property type="molecule type" value="Genomic_DNA"/>
</dbReference>
<evidence type="ECO:0000313" key="1">
    <source>
        <dbReference type="EMBL" id="SVC49774.1"/>
    </source>
</evidence>